<reference evidence="6" key="2">
    <citation type="submission" date="2021-01" db="EMBL/GenBank/DDBJ databases">
        <authorList>
            <person name="Mieszkin S."/>
            <person name="Pouder E."/>
            <person name="Alain K."/>
        </authorList>
    </citation>
    <scope>NUCLEOTIDE SEQUENCE</scope>
    <source>
        <strain evidence="6">HW T2.11</strain>
    </source>
</reference>
<evidence type="ECO:0000259" key="4">
    <source>
        <dbReference type="Pfam" id="PF03486"/>
    </source>
</evidence>
<dbReference type="NCBIfam" id="TIGR03862">
    <property type="entry name" value="flavo_PP4765"/>
    <property type="match status" value="1"/>
</dbReference>
<dbReference type="SUPFAM" id="SSF51905">
    <property type="entry name" value="FAD/NAD(P)-binding domain"/>
    <property type="match status" value="1"/>
</dbReference>
<dbReference type="InterPro" id="IPR023166">
    <property type="entry name" value="BaiN-like_dom_sf"/>
</dbReference>
<comment type="caution">
    <text evidence="6">The sequence shown here is derived from an EMBL/GenBank/DDBJ whole genome shotgun (WGS) entry which is preliminary data.</text>
</comment>
<protein>
    <submittedName>
        <fullName evidence="6">TIGR03862 family flavoprotein</fullName>
    </submittedName>
</protein>
<dbReference type="InterPro" id="IPR036188">
    <property type="entry name" value="FAD/NAD-bd_sf"/>
</dbReference>
<dbReference type="InterPro" id="IPR057661">
    <property type="entry name" value="RsdA/BaiN/AoA(So)_Rossmann"/>
</dbReference>
<proteinExistence type="predicted"/>
<dbReference type="InterPro" id="IPR022460">
    <property type="entry name" value="Flavoprotein_PP4765"/>
</dbReference>
<dbReference type="SUPFAM" id="SSF160996">
    <property type="entry name" value="HI0933 insert domain-like"/>
    <property type="match status" value="1"/>
</dbReference>
<comment type="cofactor">
    <cofactor evidence="1">
        <name>FAD</name>
        <dbReference type="ChEBI" id="CHEBI:57692"/>
    </cofactor>
</comment>
<keyword evidence="3" id="KW-0274">FAD</keyword>
<evidence type="ECO:0000259" key="5">
    <source>
        <dbReference type="Pfam" id="PF22780"/>
    </source>
</evidence>
<feature type="domain" description="RsdA/BaiN/AoA(So)-like insert" evidence="5">
    <location>
        <begin position="186"/>
        <end position="336"/>
    </location>
</feature>
<dbReference type="AlphaFoldDB" id="A0A963YN98"/>
<accession>A0A963YN98</accession>
<reference evidence="6" key="1">
    <citation type="journal article" date="2021" name="Microorganisms">
        <title>Acidisoma silvae sp. nov. and Acidisomacellulosilytica sp. nov., Two Acidophilic Bacteria Isolated from Decaying Wood, Hydrolyzing Cellulose and Producing Poly-3-hydroxybutyrate.</title>
        <authorList>
            <person name="Mieszkin S."/>
            <person name="Pouder E."/>
            <person name="Uroz S."/>
            <person name="Simon-Colin C."/>
            <person name="Alain K."/>
        </authorList>
    </citation>
    <scope>NUCLEOTIDE SEQUENCE</scope>
    <source>
        <strain evidence="6">HW T2.11</strain>
    </source>
</reference>
<gene>
    <name evidence="6" type="ORF">ASILVAE211_02400</name>
</gene>
<dbReference type="PRINTS" id="PR00419">
    <property type="entry name" value="ADXRDTASE"/>
</dbReference>
<sequence length="397" mass="42272">MIAVIGAGPAGLMAAETLAKAGLAVTVFDQMPSVGRKFLMAGRGGLNLTHSENLATFQTRYGAAVSPQLIAAVQNFPPDRLREWAEGLGQTLFVGSSGRVFPKAMKASPLLRAWLQRLATLGVSFRLRQRWLGFADDGALLFEGAEPVRADGVVLALGGASWPKLGSDGGWVSALTAKEIHIAPLRPANAGLRIGWTELFREKFAGTPLKSVAIRWQDRVSRGDGIMSTYGMEGGLVYPLTSALHDTTATSGLAEVTIDLRPEFSEAQVADKLRQMRPSDSLSTGLKRALSLAPVAVSLLREASRDLPRDPAGLAHLIKHLPLTVTGTECLARAISSAGGITWDEIDPRFMLNRLPGVFVAGEMLDWDAPTGGYLLQASFATGFAAGQGMLDWRGQG</sequence>
<dbReference type="EMBL" id="JAESVB010000001">
    <property type="protein sequence ID" value="MCB8874018.1"/>
    <property type="molecule type" value="Genomic_DNA"/>
</dbReference>
<dbReference type="Gene3D" id="1.10.8.260">
    <property type="entry name" value="HI0933 insert domain-like"/>
    <property type="match status" value="1"/>
</dbReference>
<dbReference type="NCBIfam" id="TIGR00275">
    <property type="entry name" value="aminoacetone oxidase family FAD-binding enzyme"/>
    <property type="match status" value="1"/>
</dbReference>
<dbReference type="Pfam" id="PF22780">
    <property type="entry name" value="HI0933_like_1st"/>
    <property type="match status" value="1"/>
</dbReference>
<organism evidence="6 7">
    <name type="scientific">Acidisoma silvae</name>
    <dbReference type="NCBI Taxonomy" id="2802396"/>
    <lineage>
        <taxon>Bacteria</taxon>
        <taxon>Pseudomonadati</taxon>
        <taxon>Pseudomonadota</taxon>
        <taxon>Alphaproteobacteria</taxon>
        <taxon>Acetobacterales</taxon>
        <taxon>Acidocellaceae</taxon>
        <taxon>Acidisoma</taxon>
    </lineage>
</organism>
<evidence type="ECO:0000256" key="2">
    <source>
        <dbReference type="ARBA" id="ARBA00022630"/>
    </source>
</evidence>
<dbReference type="InterPro" id="IPR004792">
    <property type="entry name" value="BaiN-like"/>
</dbReference>
<evidence type="ECO:0000256" key="1">
    <source>
        <dbReference type="ARBA" id="ARBA00001974"/>
    </source>
</evidence>
<dbReference type="InterPro" id="IPR055178">
    <property type="entry name" value="RsdA/BaiN/AoA(So)-like_dom"/>
</dbReference>
<feature type="domain" description="RsdA/BaiN/AoA(So)-like Rossmann fold-like" evidence="4">
    <location>
        <begin position="2"/>
        <end position="388"/>
    </location>
</feature>
<keyword evidence="7" id="KW-1185">Reference proteome</keyword>
<evidence type="ECO:0000313" key="6">
    <source>
        <dbReference type="EMBL" id="MCB8874018.1"/>
    </source>
</evidence>
<dbReference type="RefSeq" id="WP_227319673.1">
    <property type="nucleotide sequence ID" value="NZ_JAESVB010000001.1"/>
</dbReference>
<dbReference type="Gene3D" id="2.40.30.10">
    <property type="entry name" value="Translation factors"/>
    <property type="match status" value="1"/>
</dbReference>
<dbReference type="Proteomes" id="UP000708298">
    <property type="component" value="Unassembled WGS sequence"/>
</dbReference>
<name>A0A963YN98_9PROT</name>
<evidence type="ECO:0000256" key="3">
    <source>
        <dbReference type="ARBA" id="ARBA00022827"/>
    </source>
</evidence>
<dbReference type="Pfam" id="PF03486">
    <property type="entry name" value="HI0933_like"/>
    <property type="match status" value="1"/>
</dbReference>
<dbReference type="Gene3D" id="3.50.50.60">
    <property type="entry name" value="FAD/NAD(P)-binding domain"/>
    <property type="match status" value="1"/>
</dbReference>
<dbReference type="PANTHER" id="PTHR42887">
    <property type="entry name" value="OS12G0638800 PROTEIN"/>
    <property type="match status" value="1"/>
</dbReference>
<keyword evidence="2" id="KW-0285">Flavoprotein</keyword>
<evidence type="ECO:0000313" key="7">
    <source>
        <dbReference type="Proteomes" id="UP000708298"/>
    </source>
</evidence>
<dbReference type="PANTHER" id="PTHR42887:SF1">
    <property type="entry name" value="BLR3961 PROTEIN"/>
    <property type="match status" value="1"/>
</dbReference>